<keyword evidence="3" id="KW-0732">Signal</keyword>
<evidence type="ECO:0000313" key="5">
    <source>
        <dbReference type="EMBL" id="SNX81592.1"/>
    </source>
</evidence>
<keyword evidence="3" id="KW-0862">Zinc</keyword>
<dbReference type="InterPro" id="IPR040234">
    <property type="entry name" value="QC/QCL"/>
</dbReference>
<reference evidence="5" key="1">
    <citation type="submission" date="2023-10" db="EMBL/GenBank/DDBJ databases">
        <authorList>
            <person name="Guldener U."/>
        </authorList>
    </citation>
    <scope>NUCLEOTIDE SEQUENCE</scope>
    <source>
        <strain evidence="5">Mp4</strain>
    </source>
</reference>
<keyword evidence="3" id="KW-0645">Protease</keyword>
<gene>
    <name evidence="5" type="ORF">MEPE_00297</name>
</gene>
<dbReference type="AlphaFoldDB" id="A0AAJ4XFW3"/>
<keyword evidence="3" id="KW-0479">Metal-binding</keyword>
<comment type="caution">
    <text evidence="5">The sequence shown here is derived from an EMBL/GenBank/DDBJ whole genome shotgun (WGS) entry which is preliminary data.</text>
</comment>
<evidence type="ECO:0000256" key="3">
    <source>
        <dbReference type="RuleBase" id="RU361240"/>
    </source>
</evidence>
<organism evidence="5 6">
    <name type="scientific">Melanopsichium pennsylvanicum</name>
    <dbReference type="NCBI Taxonomy" id="63383"/>
    <lineage>
        <taxon>Eukaryota</taxon>
        <taxon>Fungi</taxon>
        <taxon>Dikarya</taxon>
        <taxon>Basidiomycota</taxon>
        <taxon>Ustilaginomycotina</taxon>
        <taxon>Ustilaginomycetes</taxon>
        <taxon>Ustilaginales</taxon>
        <taxon>Ustilaginaceae</taxon>
        <taxon>Melanopsichium</taxon>
    </lineage>
</organism>
<accession>A0AAJ4XFW3</accession>
<dbReference type="EC" id="3.4.-.-" evidence="3"/>
<evidence type="ECO:0000259" key="4">
    <source>
        <dbReference type="Pfam" id="PF04389"/>
    </source>
</evidence>
<evidence type="ECO:0000256" key="2">
    <source>
        <dbReference type="ARBA" id="ARBA00023315"/>
    </source>
</evidence>
<keyword evidence="3" id="KW-0378">Hydrolase</keyword>
<dbReference type="InterPro" id="IPR007484">
    <property type="entry name" value="Peptidase_M28"/>
</dbReference>
<feature type="chain" id="PRO_5042314598" description="Peptide hydrolase" evidence="3">
    <location>
        <begin position="22"/>
        <end position="476"/>
    </location>
</feature>
<dbReference type="GO" id="GO:0006508">
    <property type="term" value="P:proteolysis"/>
    <property type="evidence" value="ECO:0007669"/>
    <property type="project" value="UniProtKB-KW"/>
</dbReference>
<dbReference type="SUPFAM" id="SSF53187">
    <property type="entry name" value="Zn-dependent exopeptidases"/>
    <property type="match status" value="1"/>
</dbReference>
<dbReference type="CDD" id="cd03880">
    <property type="entry name" value="M28_QC_like"/>
    <property type="match status" value="1"/>
</dbReference>
<keyword evidence="1" id="KW-0808">Transferase</keyword>
<dbReference type="Pfam" id="PF04389">
    <property type="entry name" value="Peptidase_M28"/>
    <property type="match status" value="1"/>
</dbReference>
<evidence type="ECO:0000256" key="1">
    <source>
        <dbReference type="ARBA" id="ARBA00022679"/>
    </source>
</evidence>
<proteinExistence type="inferred from homology"/>
<dbReference type="PANTHER" id="PTHR12283:SF6">
    <property type="entry name" value="GLUTAMINYL-PEPTIDE CYCLOTRANSFERASE-RELATED"/>
    <property type="match status" value="1"/>
</dbReference>
<evidence type="ECO:0000313" key="6">
    <source>
        <dbReference type="Proteomes" id="UP001294444"/>
    </source>
</evidence>
<protein>
    <recommendedName>
        <fullName evidence="3">Peptide hydrolase</fullName>
        <ecNumber evidence="3">3.4.-.-</ecNumber>
    </recommendedName>
</protein>
<dbReference type="GO" id="GO:0008270">
    <property type="term" value="F:zinc ion binding"/>
    <property type="evidence" value="ECO:0007669"/>
    <property type="project" value="TreeGrafter"/>
</dbReference>
<dbReference type="EMBL" id="OAPG01000001">
    <property type="protein sequence ID" value="SNX81592.1"/>
    <property type="molecule type" value="Genomic_DNA"/>
</dbReference>
<dbReference type="Gene3D" id="3.40.630.10">
    <property type="entry name" value="Zn peptidases"/>
    <property type="match status" value="1"/>
</dbReference>
<comment type="similarity">
    <text evidence="3">Belongs to the peptidase M28 family.</text>
</comment>
<feature type="domain" description="Peptidase M28" evidence="4">
    <location>
        <begin position="131"/>
        <end position="395"/>
    </location>
</feature>
<feature type="signal peptide" evidence="3">
    <location>
        <begin position="1"/>
        <end position="21"/>
    </location>
</feature>
<dbReference type="GO" id="GO:0008233">
    <property type="term" value="F:peptidase activity"/>
    <property type="evidence" value="ECO:0007669"/>
    <property type="project" value="UniProtKB-KW"/>
</dbReference>
<dbReference type="PANTHER" id="PTHR12283">
    <property type="entry name" value="GLUTAMINYL-PEPTIDE CYCLOTRANSFERASE"/>
    <property type="match status" value="1"/>
</dbReference>
<dbReference type="GO" id="GO:0016603">
    <property type="term" value="F:glutaminyl-peptide cyclotransferase activity"/>
    <property type="evidence" value="ECO:0007669"/>
    <property type="project" value="InterPro"/>
</dbReference>
<name>A0AAJ4XFW3_9BASI</name>
<keyword evidence="2" id="KW-0012">Acyltransferase</keyword>
<keyword evidence="6" id="KW-1185">Reference proteome</keyword>
<dbReference type="InterPro" id="IPR037457">
    <property type="entry name" value="M28_QC"/>
</dbReference>
<sequence>MRRTLLYLALGFGVFAALCAGHAVRSHTRNYGRLSSDSVSAIAALSDPAVLLDTNNKDSLLSRILIPRPPDTENSRKVRECILDVFRKQLGARESSDYKSMDWSIAGKLGWHIEQHTFTTDTPEGKKKMTNLILTKNPAAPRKLVIAAHYDSKYFSANSGMAEFVGATDSAAPCAMMVDLAVALDDALDARERKIHAEQQTKPSIAQETTLQLVFFDGEEAYRVWTHTDSIYGSRELAKHWTQTFWDASTFEKSHTATATKLSARRYRSTYGPIEYINTIEHMVLLDLLGAPNPTIPNYYDSTKWLHEAMGDAERRLRAANVLWPAGEAIKQSDRGFFTANKPWGAIEDDHLPFLHQGVPILHVIPSPFPSVWHKLSDDVTALDYPTMHAWCMILRLAVAEYLDLDVSAVAHKRYRSQLEPGLMARGRGMLQDDEPIGESTLTYHKNRTHKGELVSARSTSSLFFALQLSLTIFAF</sequence>
<dbReference type="Proteomes" id="UP001294444">
    <property type="component" value="Unassembled WGS sequence"/>
</dbReference>